<proteinExistence type="inferred from homology"/>
<evidence type="ECO:0000256" key="3">
    <source>
        <dbReference type="ARBA" id="ARBA00022475"/>
    </source>
</evidence>
<keyword evidence="3 14" id="KW-1003">Cell membrane</keyword>
<comment type="caution">
    <text evidence="17">The sequence shown here is derived from an EMBL/GenBank/DDBJ whole genome shotgun (WGS) entry which is preliminary data.</text>
</comment>
<evidence type="ECO:0000256" key="15">
    <source>
        <dbReference type="PROSITE-ProRule" id="PRU00703"/>
    </source>
</evidence>
<protein>
    <recommendedName>
        <fullName evidence="14">Zinc metalloprotease</fullName>
    </recommendedName>
</protein>
<organism evidence="17 18">
    <name type="scientific">Nostoc spongiaeforme FACHB-130</name>
    <dbReference type="NCBI Taxonomy" id="1357510"/>
    <lineage>
        <taxon>Bacteria</taxon>
        <taxon>Bacillati</taxon>
        <taxon>Cyanobacteriota</taxon>
        <taxon>Cyanophyceae</taxon>
        <taxon>Nostocales</taxon>
        <taxon>Nostocaceae</taxon>
        <taxon>Nostoc</taxon>
    </lineage>
</organism>
<sequence>MQTNWKIGTLFGIPLFLDPLWFVILGLATLNFGVAYQEWGSVIAWSAGIVMALLLFASVLLHELGHSLAARSQGIKVNSITLFLFGGIAAIEEESKTPGKAFQVAIAGPLVSVGLFFLLRLVAIFIPETSPLSMMVGDLARINLVVALFNLIPGLPLDGGQVLKAALWKVTGDRFQAVHWAARSGQILGYAAIAFGFAVDFFTRELALGLWIAMIGWFGIRNANTYDRVTTLQETLLKMVASSAMTRDFRVVDADQSLRAFADAYLLESAAPQVYFAASDGRYRGLVAIDDLRLVERSEWETRTLQTIVHPLTEIPTVTESTAIAEVINKLENEQLSRITVLSPAGAVAGVIDRGDIVSAVAQKLSIPFTDVEIKRIKEEGSYPPGLQLGVIAKSTVN</sequence>
<feature type="transmembrane region" description="Helical" evidence="14">
    <location>
        <begin position="206"/>
        <end position="223"/>
    </location>
</feature>
<evidence type="ECO:0000256" key="11">
    <source>
        <dbReference type="ARBA" id="ARBA00023049"/>
    </source>
</evidence>
<feature type="transmembrane region" description="Helical" evidence="14">
    <location>
        <begin position="139"/>
        <end position="157"/>
    </location>
</feature>
<reference evidence="17 18" key="1">
    <citation type="journal article" date="2020" name="ISME J.">
        <title>Comparative genomics reveals insights into cyanobacterial evolution and habitat adaptation.</title>
        <authorList>
            <person name="Chen M.Y."/>
            <person name="Teng W.K."/>
            <person name="Zhao L."/>
            <person name="Hu C.X."/>
            <person name="Zhou Y.K."/>
            <person name="Han B.P."/>
            <person name="Song L.R."/>
            <person name="Shu W.S."/>
        </authorList>
    </citation>
    <scope>NUCLEOTIDE SEQUENCE [LARGE SCALE GENOMIC DNA]</scope>
    <source>
        <strain evidence="17 18">FACHB-130</strain>
    </source>
</reference>
<dbReference type="Pfam" id="PF02163">
    <property type="entry name" value="Peptidase_M50"/>
    <property type="match status" value="2"/>
</dbReference>
<feature type="domain" description="CBS" evidence="16">
    <location>
        <begin position="309"/>
        <end position="367"/>
    </location>
</feature>
<comment type="cofactor">
    <cofactor evidence="14">
        <name>Zn(2+)</name>
        <dbReference type="ChEBI" id="CHEBI:29105"/>
    </cofactor>
    <text evidence="14">Binds 1 zinc ion per subunit.</text>
</comment>
<feature type="transmembrane region" description="Helical" evidence="14">
    <location>
        <begin position="74"/>
        <end position="91"/>
    </location>
</feature>
<keyword evidence="12 15" id="KW-0129">CBS domain</keyword>
<evidence type="ECO:0000259" key="16">
    <source>
        <dbReference type="PROSITE" id="PS51371"/>
    </source>
</evidence>
<keyword evidence="6 14" id="KW-0479">Metal-binding</keyword>
<keyword evidence="5 14" id="KW-0812">Transmembrane</keyword>
<dbReference type="Proteomes" id="UP000603457">
    <property type="component" value="Unassembled WGS sequence"/>
</dbReference>
<keyword evidence="7" id="KW-0677">Repeat</keyword>
<evidence type="ECO:0000256" key="8">
    <source>
        <dbReference type="ARBA" id="ARBA00022801"/>
    </source>
</evidence>
<keyword evidence="8 14" id="KW-0378">Hydrolase</keyword>
<keyword evidence="4 14" id="KW-0645">Protease</keyword>
<dbReference type="PIRSF" id="PIRSF006404">
    <property type="entry name" value="UCP006404_Pept_M50_CBS"/>
    <property type="match status" value="1"/>
</dbReference>
<dbReference type="Pfam" id="PF00571">
    <property type="entry name" value="CBS"/>
    <property type="match status" value="1"/>
</dbReference>
<feature type="transmembrane region" description="Helical" evidence="14">
    <location>
        <begin position="103"/>
        <end position="127"/>
    </location>
</feature>
<evidence type="ECO:0000256" key="9">
    <source>
        <dbReference type="ARBA" id="ARBA00022833"/>
    </source>
</evidence>
<keyword evidence="11 14" id="KW-0482">Metalloprotease</keyword>
<dbReference type="CDD" id="cd04639">
    <property type="entry name" value="CBS_pair_peptidase_M50"/>
    <property type="match status" value="1"/>
</dbReference>
<keyword evidence="13 14" id="KW-0472">Membrane</keyword>
<dbReference type="Gene3D" id="3.10.580.10">
    <property type="entry name" value="CBS-domain"/>
    <property type="match status" value="1"/>
</dbReference>
<evidence type="ECO:0000256" key="12">
    <source>
        <dbReference type="ARBA" id="ARBA00023122"/>
    </source>
</evidence>
<evidence type="ECO:0000313" key="17">
    <source>
        <dbReference type="EMBL" id="MBD2595697.1"/>
    </source>
</evidence>
<name>A0ABR8FX44_9NOSO</name>
<dbReference type="CDD" id="cd06164">
    <property type="entry name" value="S2P-M50_SpoIVFB_CBS"/>
    <property type="match status" value="1"/>
</dbReference>
<evidence type="ECO:0000256" key="5">
    <source>
        <dbReference type="ARBA" id="ARBA00022692"/>
    </source>
</evidence>
<dbReference type="InterPro" id="IPR008915">
    <property type="entry name" value="Peptidase_M50"/>
</dbReference>
<evidence type="ECO:0000256" key="6">
    <source>
        <dbReference type="ARBA" id="ARBA00022723"/>
    </source>
</evidence>
<dbReference type="PROSITE" id="PS51371">
    <property type="entry name" value="CBS"/>
    <property type="match status" value="1"/>
</dbReference>
<accession>A0ABR8FX44</accession>
<evidence type="ECO:0000313" key="18">
    <source>
        <dbReference type="Proteomes" id="UP000603457"/>
    </source>
</evidence>
<feature type="transmembrane region" description="Helical" evidence="14">
    <location>
        <begin position="7"/>
        <end position="30"/>
    </location>
</feature>
<dbReference type="SMART" id="SM00116">
    <property type="entry name" value="CBS"/>
    <property type="match status" value="1"/>
</dbReference>
<evidence type="ECO:0000256" key="1">
    <source>
        <dbReference type="ARBA" id="ARBA00004651"/>
    </source>
</evidence>
<dbReference type="RefSeq" id="WP_190968488.1">
    <property type="nucleotide sequence ID" value="NZ_JACJTB010000019.1"/>
</dbReference>
<feature type="transmembrane region" description="Helical" evidence="14">
    <location>
        <begin position="42"/>
        <end position="62"/>
    </location>
</feature>
<dbReference type="SUPFAM" id="SSF54631">
    <property type="entry name" value="CBS-domain pair"/>
    <property type="match status" value="1"/>
</dbReference>
<dbReference type="GO" id="GO:0008233">
    <property type="term" value="F:peptidase activity"/>
    <property type="evidence" value="ECO:0007669"/>
    <property type="project" value="UniProtKB-KW"/>
</dbReference>
<comment type="subcellular location">
    <subcellularLocation>
        <location evidence="1 14">Cell membrane</location>
        <topology evidence="1 14">Multi-pass membrane protein</topology>
    </subcellularLocation>
</comment>
<dbReference type="EMBL" id="JACJTB010000019">
    <property type="protein sequence ID" value="MBD2595697.1"/>
    <property type="molecule type" value="Genomic_DNA"/>
</dbReference>
<evidence type="ECO:0000256" key="2">
    <source>
        <dbReference type="ARBA" id="ARBA00007931"/>
    </source>
</evidence>
<dbReference type="PANTHER" id="PTHR39188:SF3">
    <property type="entry name" value="STAGE IV SPORULATION PROTEIN FB"/>
    <property type="match status" value="1"/>
</dbReference>
<dbReference type="InterPro" id="IPR000644">
    <property type="entry name" value="CBS_dom"/>
</dbReference>
<comment type="similarity">
    <text evidence="2 14">Belongs to the peptidase M50B family.</text>
</comment>
<keyword evidence="18" id="KW-1185">Reference proteome</keyword>
<evidence type="ECO:0000256" key="13">
    <source>
        <dbReference type="ARBA" id="ARBA00023136"/>
    </source>
</evidence>
<dbReference type="PANTHER" id="PTHR39188">
    <property type="entry name" value="MEMBRANE-ASSOCIATED ZINC METALLOPROTEASE M50B"/>
    <property type="match status" value="1"/>
</dbReference>
<dbReference type="InterPro" id="IPR046342">
    <property type="entry name" value="CBS_dom_sf"/>
</dbReference>
<evidence type="ECO:0000256" key="7">
    <source>
        <dbReference type="ARBA" id="ARBA00022737"/>
    </source>
</evidence>
<dbReference type="InterPro" id="IPR016483">
    <property type="entry name" value="UCP006404_Pept_M50_CBS"/>
</dbReference>
<evidence type="ECO:0000256" key="4">
    <source>
        <dbReference type="ARBA" id="ARBA00022670"/>
    </source>
</evidence>
<keyword evidence="10 14" id="KW-1133">Transmembrane helix</keyword>
<evidence type="ECO:0000256" key="10">
    <source>
        <dbReference type="ARBA" id="ARBA00022989"/>
    </source>
</evidence>
<gene>
    <name evidence="17" type="ORF">H6G74_15360</name>
</gene>
<evidence type="ECO:0000256" key="14">
    <source>
        <dbReference type="PIRNR" id="PIRNR006404"/>
    </source>
</evidence>
<dbReference type="GO" id="GO:0006508">
    <property type="term" value="P:proteolysis"/>
    <property type="evidence" value="ECO:0007669"/>
    <property type="project" value="UniProtKB-KW"/>
</dbReference>
<keyword evidence="9 14" id="KW-0862">Zinc</keyword>